<keyword evidence="2" id="KW-1185">Reference proteome</keyword>
<sequence>MAVTWQPPDGPGTEEVVVTTNHEGWSSTCDALDHHGTVTALDRAVSGQLGEALAEDLAAGLARDGYALVRIDKAPEFLGRRED</sequence>
<protein>
    <submittedName>
        <fullName evidence="1">Pas70</fullName>
    </submittedName>
</protein>
<dbReference type="EMBL" id="AY576796">
    <property type="protein sequence ID" value="AAT36818.1"/>
    <property type="molecule type" value="Genomic_DNA"/>
</dbReference>
<name>Q6J7W1_9CAUD</name>
<dbReference type="RefSeq" id="YP_024856.1">
    <property type="nucleotide sequence ID" value="NC_005885.1"/>
</dbReference>
<accession>Q6J7W1</accession>
<dbReference type="GeneID" id="2846196"/>
<dbReference type="KEGG" id="vg:2846196"/>
<organism evidence="1 2">
    <name type="scientific">Actinoplanes phage phiAsp2</name>
    <dbReference type="NCBI Taxonomy" id="279303"/>
    <lineage>
        <taxon>Viruses</taxon>
        <taxon>Duplodnaviria</taxon>
        <taxon>Heunggongvirae</taxon>
        <taxon>Uroviricota</taxon>
        <taxon>Caudoviricetes</taxon>
        <taxon>Aspduovirus</taxon>
        <taxon>Aspduovirus Asp2</taxon>
    </lineage>
</organism>
<reference evidence="1 2" key="1">
    <citation type="journal article" date="2004" name="Virus Genes">
        <title>The genome of phiAsp2, an actinoplanes infecting phage.</title>
        <authorList>
            <person name="Jarling M."/>
            <person name="Bartkowiak K."/>
            <person name="Pape H."/>
            <person name="Meinhardt F."/>
        </authorList>
    </citation>
    <scope>NUCLEOTIDE SEQUENCE</scope>
</reference>
<evidence type="ECO:0000313" key="2">
    <source>
        <dbReference type="Proteomes" id="UP000001245"/>
    </source>
</evidence>
<gene>
    <name evidence="1" type="primary">pas70</name>
</gene>
<dbReference type="Proteomes" id="UP000001245">
    <property type="component" value="Segment"/>
</dbReference>
<evidence type="ECO:0000313" key="1">
    <source>
        <dbReference type="EMBL" id="AAT36818.1"/>
    </source>
</evidence>
<proteinExistence type="predicted"/>